<reference evidence="1" key="1">
    <citation type="submission" date="2018-05" db="EMBL/GenBank/DDBJ databases">
        <authorList>
            <person name="Lanie J.A."/>
            <person name="Ng W.-L."/>
            <person name="Kazmierczak K.M."/>
            <person name="Andrzejewski T.M."/>
            <person name="Davidsen T.M."/>
            <person name="Wayne K.J."/>
            <person name="Tettelin H."/>
            <person name="Glass J.I."/>
            <person name="Rusch D."/>
            <person name="Podicherti R."/>
            <person name="Tsui H.-C.T."/>
            <person name="Winkler M.E."/>
        </authorList>
    </citation>
    <scope>NUCLEOTIDE SEQUENCE</scope>
</reference>
<protein>
    <submittedName>
        <fullName evidence="1">Uncharacterized protein</fullName>
    </submittedName>
</protein>
<dbReference type="EMBL" id="UINC01224448">
    <property type="protein sequence ID" value="SVE54072.1"/>
    <property type="molecule type" value="Genomic_DNA"/>
</dbReference>
<evidence type="ECO:0000313" key="1">
    <source>
        <dbReference type="EMBL" id="SVE54072.1"/>
    </source>
</evidence>
<organism evidence="1">
    <name type="scientific">marine metagenome</name>
    <dbReference type="NCBI Taxonomy" id="408172"/>
    <lineage>
        <taxon>unclassified sequences</taxon>
        <taxon>metagenomes</taxon>
        <taxon>ecological metagenomes</taxon>
    </lineage>
</organism>
<feature type="non-terminal residue" evidence="1">
    <location>
        <position position="45"/>
    </location>
</feature>
<accession>A0A383EB23</accession>
<sequence>MGNKKNKKDKRFEQWEQLGFAGLILSALNNAGKSKNKVKKKEVIK</sequence>
<proteinExistence type="predicted"/>
<dbReference type="AlphaFoldDB" id="A0A383EB23"/>
<gene>
    <name evidence="1" type="ORF">METZ01_LOCUS506926</name>
</gene>
<name>A0A383EB23_9ZZZZ</name>